<evidence type="ECO:0000256" key="6">
    <source>
        <dbReference type="ARBA" id="ARBA00022475"/>
    </source>
</evidence>
<keyword evidence="7" id="KW-0436">Ligase</keyword>
<comment type="catalytic activity">
    <reaction evidence="16">
        <text>a very long-chain fatty acid + ATP + CoA = a very long-chain fatty acyl-CoA + AMP + diphosphate</text>
        <dbReference type="Rhea" id="RHEA:54536"/>
        <dbReference type="ChEBI" id="CHEBI:30616"/>
        <dbReference type="ChEBI" id="CHEBI:33019"/>
        <dbReference type="ChEBI" id="CHEBI:57287"/>
        <dbReference type="ChEBI" id="CHEBI:58950"/>
        <dbReference type="ChEBI" id="CHEBI:138261"/>
        <dbReference type="ChEBI" id="CHEBI:456215"/>
    </reaction>
</comment>
<dbReference type="InterPro" id="IPR045851">
    <property type="entry name" value="AMP-bd_C_sf"/>
</dbReference>
<dbReference type="GO" id="GO:0009898">
    <property type="term" value="C:cytoplasmic side of plasma membrane"/>
    <property type="evidence" value="ECO:0007669"/>
    <property type="project" value="TreeGrafter"/>
</dbReference>
<keyword evidence="12" id="KW-1133">Transmembrane helix</keyword>
<dbReference type="FunFam" id="3.40.50.12780:FF:000019">
    <property type="entry name" value="Long-chain fatty acid transporter"/>
    <property type="match status" value="1"/>
</dbReference>
<sequence length="658" mass="73145">MALPIVPIAGAIAGASAAAAYLDAKFHLRKDITTIRQENATESEFAKASANKRLCLWYRFEEQVHRLPPSEEAIWSRTGCYTWQETYANACRYGQYFLQNGLTSGTLVTFYLTNQPEFMFGTLGAWSVGSAPAMINHHLAGDALIHCLKVAGGKLLIVDEDPEAQQRIEDVRSRIEGELGMEIRILDKNLKGEILRLEPKRPEDELRSGIKGTFPLCLFYTSGTTGHPKACALETRRAGVFAGGRVRALGLKPGPNGDRWYICMPLYHGTGFTTAVTCMLSGLTLCIGKKFSTSRFWSDVRDSNSSAIVYVGETARYLLANPPSELDKQHKVRVMFGNGMRPDVWPRFVERFGIETVAEFFNSTEGVLSLMNISRGPFSATSVGHQGAIARWRTYNKFIPVEIDHESGAIVRDPKTGFAKRKPYEEGGEILVGMPSEDAFVGYYNNPEATSKKFERNVFKKGDLFYRTGDALRRDSDGLWFFMDRLGDTFRWKSENVSTAEVSEVLGKYPGIVEANVYGVEVPGHDGRAGCAAIYIDPAQLSSFDFNALLQYSQQKLPKYAVPVFIRVLNNITAMHNNKQNKVPLRNDGIDLLKLRERANKEAVANGLAETEIKYDTMYWCPAALGNTKGVENASGYVVYTEADWNALKNNVPGGARL</sequence>
<keyword evidence="8" id="KW-0551">Lipid droplet</keyword>
<dbReference type="OrthoDB" id="196650at2759"/>
<dbReference type="GO" id="GO:0005811">
    <property type="term" value="C:lipid droplet"/>
    <property type="evidence" value="ECO:0007669"/>
    <property type="project" value="UniProtKB-SubCell"/>
</dbReference>
<evidence type="ECO:0000256" key="12">
    <source>
        <dbReference type="ARBA" id="ARBA00022989"/>
    </source>
</evidence>
<evidence type="ECO:0000256" key="11">
    <source>
        <dbReference type="ARBA" id="ARBA00022840"/>
    </source>
</evidence>
<evidence type="ECO:0000313" key="21">
    <source>
        <dbReference type="EMBL" id="PVI06780.1"/>
    </source>
</evidence>
<dbReference type="Proteomes" id="UP000244855">
    <property type="component" value="Unassembled WGS sequence"/>
</dbReference>
<proteinExistence type="inferred from homology"/>
<gene>
    <name evidence="21" type="ORF">DM02DRAFT_667290</name>
</gene>
<dbReference type="Gene3D" id="3.40.50.12780">
    <property type="entry name" value="N-terminal domain of ligase-like"/>
    <property type="match status" value="1"/>
</dbReference>
<dbReference type="Pfam" id="PF00501">
    <property type="entry name" value="AMP-binding"/>
    <property type="match status" value="1"/>
</dbReference>
<evidence type="ECO:0000256" key="3">
    <source>
        <dbReference type="ARBA" id="ARBA00004651"/>
    </source>
</evidence>
<dbReference type="GO" id="GO:0004467">
    <property type="term" value="F:long-chain fatty acid-CoA ligase activity"/>
    <property type="evidence" value="ECO:0007669"/>
    <property type="project" value="TreeGrafter"/>
</dbReference>
<name>A0A2V1EBM8_9PLEO</name>
<dbReference type="Gene3D" id="3.30.300.30">
    <property type="match status" value="1"/>
</dbReference>
<evidence type="ECO:0000256" key="18">
    <source>
        <dbReference type="ARBA" id="ARBA00068795"/>
    </source>
</evidence>
<dbReference type="EMBL" id="KZ805307">
    <property type="protein sequence ID" value="PVI06780.1"/>
    <property type="molecule type" value="Genomic_DNA"/>
</dbReference>
<feature type="domain" description="AMP-dependent synthetase/ligase" evidence="20">
    <location>
        <begin position="60"/>
        <end position="443"/>
    </location>
</feature>
<keyword evidence="15" id="KW-0576">Peroxisome</keyword>
<dbReference type="SUPFAM" id="SSF56801">
    <property type="entry name" value="Acetyl-CoA synthetase-like"/>
    <property type="match status" value="1"/>
</dbReference>
<evidence type="ECO:0000259" key="20">
    <source>
        <dbReference type="Pfam" id="PF00501"/>
    </source>
</evidence>
<evidence type="ECO:0000256" key="5">
    <source>
        <dbReference type="ARBA" id="ARBA00022448"/>
    </source>
</evidence>
<evidence type="ECO:0000256" key="4">
    <source>
        <dbReference type="ARBA" id="ARBA00006432"/>
    </source>
</evidence>
<dbReference type="GO" id="GO:0044539">
    <property type="term" value="P:long-chain fatty acid import into cell"/>
    <property type="evidence" value="ECO:0007669"/>
    <property type="project" value="TreeGrafter"/>
</dbReference>
<evidence type="ECO:0000313" key="22">
    <source>
        <dbReference type="Proteomes" id="UP000244855"/>
    </source>
</evidence>
<dbReference type="GO" id="GO:0005524">
    <property type="term" value="F:ATP binding"/>
    <property type="evidence" value="ECO:0007669"/>
    <property type="project" value="UniProtKB-KW"/>
</dbReference>
<dbReference type="InterPro" id="IPR020845">
    <property type="entry name" value="AMP-binding_CS"/>
</dbReference>
<protein>
    <recommendedName>
        <fullName evidence="18">Very long-chain fatty acid transport protein</fullName>
    </recommendedName>
    <alternativeName>
        <fullName evidence="19">Very-long-chain acyl-CoA synthetase</fullName>
    </alternativeName>
</protein>
<evidence type="ECO:0000256" key="10">
    <source>
        <dbReference type="ARBA" id="ARBA00022741"/>
    </source>
</evidence>
<comment type="subcellular location">
    <subcellularLocation>
        <location evidence="3">Cell membrane</location>
        <topology evidence="3">Multi-pass membrane protein</topology>
    </subcellularLocation>
    <subcellularLocation>
        <location evidence="1">Lipid droplet</location>
    </subcellularLocation>
    <subcellularLocation>
        <location evidence="2">Peroxisome membrane</location>
        <topology evidence="2">Multi-pass membrane protein</topology>
    </subcellularLocation>
</comment>
<keyword evidence="11" id="KW-0067">ATP-binding</keyword>
<keyword evidence="6" id="KW-1003">Cell membrane</keyword>
<dbReference type="InterPro" id="IPR000873">
    <property type="entry name" value="AMP-dep_synth/lig_dom"/>
</dbReference>
<evidence type="ECO:0000256" key="15">
    <source>
        <dbReference type="ARBA" id="ARBA00023140"/>
    </source>
</evidence>
<dbReference type="GO" id="GO:0005778">
    <property type="term" value="C:peroxisomal membrane"/>
    <property type="evidence" value="ECO:0007669"/>
    <property type="project" value="UniProtKB-SubCell"/>
</dbReference>
<evidence type="ECO:0000256" key="2">
    <source>
        <dbReference type="ARBA" id="ARBA00004585"/>
    </source>
</evidence>
<keyword evidence="10" id="KW-0547">Nucleotide-binding</keyword>
<dbReference type="FunFam" id="3.30.300.30:FF:000002">
    <property type="entry name" value="Long-chain fatty acid transport protein 1"/>
    <property type="match status" value="1"/>
</dbReference>
<evidence type="ECO:0000256" key="19">
    <source>
        <dbReference type="ARBA" id="ARBA00078285"/>
    </source>
</evidence>
<reference evidence="21 22" key="1">
    <citation type="journal article" date="2018" name="Sci. Rep.">
        <title>Comparative genomics provides insights into the lifestyle and reveals functional heterogeneity of dark septate endophytic fungi.</title>
        <authorList>
            <person name="Knapp D.G."/>
            <person name="Nemeth J.B."/>
            <person name="Barry K."/>
            <person name="Hainaut M."/>
            <person name="Henrissat B."/>
            <person name="Johnson J."/>
            <person name="Kuo A."/>
            <person name="Lim J.H.P."/>
            <person name="Lipzen A."/>
            <person name="Nolan M."/>
            <person name="Ohm R.A."/>
            <person name="Tamas L."/>
            <person name="Grigoriev I.V."/>
            <person name="Spatafora J.W."/>
            <person name="Nagy L.G."/>
            <person name="Kovacs G.M."/>
        </authorList>
    </citation>
    <scope>NUCLEOTIDE SEQUENCE [LARGE SCALE GENOMIC DNA]</scope>
    <source>
        <strain evidence="21 22">DSE2036</strain>
    </source>
</reference>
<evidence type="ECO:0000256" key="1">
    <source>
        <dbReference type="ARBA" id="ARBA00004502"/>
    </source>
</evidence>
<dbReference type="AlphaFoldDB" id="A0A2V1EBM8"/>
<keyword evidence="13" id="KW-0445">Lipid transport</keyword>
<comment type="similarity">
    <text evidence="4">Belongs to the ATP-dependent AMP-binding enzyme family.</text>
</comment>
<keyword evidence="5" id="KW-0813">Transport</keyword>
<keyword evidence="9" id="KW-0812">Transmembrane</keyword>
<evidence type="ECO:0000256" key="16">
    <source>
        <dbReference type="ARBA" id="ARBA00051585"/>
    </source>
</evidence>
<dbReference type="PANTHER" id="PTHR43107">
    <property type="entry name" value="LONG-CHAIN FATTY ACID TRANSPORT PROTEIN"/>
    <property type="match status" value="1"/>
</dbReference>
<evidence type="ECO:0000256" key="13">
    <source>
        <dbReference type="ARBA" id="ARBA00023055"/>
    </source>
</evidence>
<dbReference type="GO" id="GO:0005324">
    <property type="term" value="F:long-chain fatty acid transmembrane transporter activity"/>
    <property type="evidence" value="ECO:0007669"/>
    <property type="project" value="TreeGrafter"/>
</dbReference>
<evidence type="ECO:0000256" key="8">
    <source>
        <dbReference type="ARBA" id="ARBA00022677"/>
    </source>
</evidence>
<evidence type="ECO:0000256" key="14">
    <source>
        <dbReference type="ARBA" id="ARBA00023136"/>
    </source>
</evidence>
<comment type="function">
    <text evidence="17">Acyl-CoA synthetase required for both the import of long chain fatty acids (LCFAs) (C14-C18) and the activation very long chain fatty acids (VLCFAs) (C20-C26) by esterification of the fatty acids into metabolically active CoA-thioesters for subsequent degradation or incorporation into phospholipids. The transport and fatty acyl-CoA synthetase activities are genetically separable and are thus independent activities. Esterifies VLCFAs in the peroxisome matrix. The VLCFAs are actively transported into peroxisomes by a PXA1-PXA2 heterodimeric transporter in the peroxisomal membrane.</text>
</comment>
<accession>A0A2V1EBM8</accession>
<dbReference type="InterPro" id="IPR042099">
    <property type="entry name" value="ANL_N_sf"/>
</dbReference>
<keyword evidence="14" id="KW-0472">Membrane</keyword>
<evidence type="ECO:0000256" key="17">
    <source>
        <dbReference type="ARBA" id="ARBA00060276"/>
    </source>
</evidence>
<dbReference type="PANTHER" id="PTHR43107:SF6">
    <property type="entry name" value="ACYL-COA SYNTHETASE FAMILY PROTEIN (CEFD1), PUTATIVE (AFU_ORTHOLOGUE AFUA_6G03630)-RELATED"/>
    <property type="match status" value="1"/>
</dbReference>
<evidence type="ECO:0000256" key="9">
    <source>
        <dbReference type="ARBA" id="ARBA00022692"/>
    </source>
</evidence>
<dbReference type="PROSITE" id="PS00455">
    <property type="entry name" value="AMP_BINDING"/>
    <property type="match status" value="1"/>
</dbReference>
<keyword evidence="22" id="KW-1185">Reference proteome</keyword>
<evidence type="ECO:0000256" key="7">
    <source>
        <dbReference type="ARBA" id="ARBA00022598"/>
    </source>
</evidence>
<organism evidence="21 22">
    <name type="scientific">Periconia macrospinosa</name>
    <dbReference type="NCBI Taxonomy" id="97972"/>
    <lineage>
        <taxon>Eukaryota</taxon>
        <taxon>Fungi</taxon>
        <taxon>Dikarya</taxon>
        <taxon>Ascomycota</taxon>
        <taxon>Pezizomycotina</taxon>
        <taxon>Dothideomycetes</taxon>
        <taxon>Pleosporomycetidae</taxon>
        <taxon>Pleosporales</taxon>
        <taxon>Massarineae</taxon>
        <taxon>Periconiaceae</taxon>
        <taxon>Periconia</taxon>
    </lineage>
</organism>
<dbReference type="STRING" id="97972.A0A2V1EBM8"/>